<dbReference type="Gene3D" id="3.80.20.20">
    <property type="entry name" value="Receptor L-domain"/>
    <property type="match status" value="1"/>
</dbReference>
<feature type="transmembrane region" description="Helical" evidence="7">
    <location>
        <begin position="349"/>
        <end position="370"/>
    </location>
</feature>
<keyword evidence="7" id="KW-0472">Membrane</keyword>
<evidence type="ECO:0000256" key="3">
    <source>
        <dbReference type="ARBA" id="ARBA00022525"/>
    </source>
</evidence>
<protein>
    <submittedName>
        <fullName evidence="8">Protoplasts-secreted</fullName>
    </submittedName>
</protein>
<dbReference type="SUPFAM" id="SSF52058">
    <property type="entry name" value="L domain-like"/>
    <property type="match status" value="1"/>
</dbReference>
<keyword evidence="5" id="KW-0325">Glycoprotein</keyword>
<evidence type="ECO:0000256" key="2">
    <source>
        <dbReference type="ARBA" id="ARBA00022512"/>
    </source>
</evidence>
<keyword evidence="2" id="KW-0134">Cell wall</keyword>
<organism evidence="8 9">
    <name type="scientific">Neofusicoccum ribis</name>
    <dbReference type="NCBI Taxonomy" id="45134"/>
    <lineage>
        <taxon>Eukaryota</taxon>
        <taxon>Fungi</taxon>
        <taxon>Dikarya</taxon>
        <taxon>Ascomycota</taxon>
        <taxon>Pezizomycotina</taxon>
        <taxon>Dothideomycetes</taxon>
        <taxon>Dothideomycetes incertae sedis</taxon>
        <taxon>Botryosphaeriales</taxon>
        <taxon>Botryosphaeriaceae</taxon>
        <taxon>Neofusicoccum</taxon>
    </lineage>
</organism>
<feature type="region of interest" description="Disordered" evidence="6">
    <location>
        <begin position="375"/>
        <end position="476"/>
    </location>
</feature>
<evidence type="ECO:0000256" key="6">
    <source>
        <dbReference type="SAM" id="MobiDB-lite"/>
    </source>
</evidence>
<proteinExistence type="predicted"/>
<evidence type="ECO:0000256" key="5">
    <source>
        <dbReference type="ARBA" id="ARBA00023180"/>
    </source>
</evidence>
<keyword evidence="7" id="KW-0812">Transmembrane</keyword>
<comment type="subcellular location">
    <subcellularLocation>
        <location evidence="1">Secreted</location>
        <location evidence="1">Cell wall</location>
    </subcellularLocation>
</comment>
<reference evidence="8 9" key="1">
    <citation type="submission" date="2024-02" db="EMBL/GenBank/DDBJ databases">
        <title>De novo assembly and annotation of 12 fungi associated with fruit tree decline syndrome in Ontario, Canada.</title>
        <authorList>
            <person name="Sulman M."/>
            <person name="Ellouze W."/>
            <person name="Ilyukhin E."/>
        </authorList>
    </citation>
    <scope>NUCLEOTIDE SEQUENCE [LARGE SCALE GENOMIC DNA]</scope>
    <source>
        <strain evidence="8 9">M1-105</strain>
    </source>
</reference>
<comment type="caution">
    <text evidence="8">The sequence shown here is derived from an EMBL/GenBank/DDBJ whole genome shotgun (WGS) entry which is preliminary data.</text>
</comment>
<feature type="compositionally biased region" description="Basic and acidic residues" evidence="6">
    <location>
        <begin position="465"/>
        <end position="476"/>
    </location>
</feature>
<dbReference type="EMBL" id="JAJVDC020000085">
    <property type="protein sequence ID" value="KAL1626303.1"/>
    <property type="molecule type" value="Genomic_DNA"/>
</dbReference>
<dbReference type="Proteomes" id="UP001521116">
    <property type="component" value="Unassembled WGS sequence"/>
</dbReference>
<dbReference type="PANTHER" id="PTHR31018:SF3">
    <property type="entry name" value="RECEPTOR PROTEIN-TYROSINE KINASE"/>
    <property type="match status" value="1"/>
</dbReference>
<gene>
    <name evidence="8" type="primary">PST1_1</name>
    <name evidence="8" type="ORF">SLS56_006971</name>
</gene>
<keyword evidence="7" id="KW-1133">Transmembrane helix</keyword>
<feature type="region of interest" description="Disordered" evidence="6">
    <location>
        <begin position="324"/>
        <end position="345"/>
    </location>
</feature>
<evidence type="ECO:0000256" key="1">
    <source>
        <dbReference type="ARBA" id="ARBA00004191"/>
    </source>
</evidence>
<evidence type="ECO:0000256" key="7">
    <source>
        <dbReference type="SAM" id="Phobius"/>
    </source>
</evidence>
<evidence type="ECO:0000256" key="4">
    <source>
        <dbReference type="ARBA" id="ARBA00022729"/>
    </source>
</evidence>
<keyword evidence="3" id="KW-0964">Secreted</keyword>
<feature type="compositionally biased region" description="Basic and acidic residues" evidence="6">
    <location>
        <begin position="400"/>
        <end position="415"/>
    </location>
</feature>
<sequence>MPSVADATALAPCPTFTGNIQISSDAAGNISFDKLHVLNGNLLVKDANELVSLSADSLEQIEGYMYIQDLPNLSTLDFPQLTSVSEQLRLENLPKLKNLGFDAVLTECPLFRVTGTALRSIDGINPAGVTNGFTVSNNTDLQNITMTMNSTRLTSAAVIEISENSPDISVSFPNLRSSQNLEIFNVSSISLPELTNSNEIALKGNTFENFSAPKLTRAGNGTWGIWIEDCENLVNIEFPSLISTGGFTLLGSGQVHNVSLPKLQSSEIGFRLNGDIDSLSIPAVSNVTGDFALVTSSSNFDCSPFQALKDQDIIQGSFSCVTASNSSSGEPTASSSSSSSNKLSTGSKAGIGVGVGGATILLGLLLTVLLQRRHRHRKQQQQQQSQARGHEDNPPELGDQGEKKEMSGVEADKELPGSGGVWEMPSMQMHRDPEWAKGDTVSELEGSPVEVPELPGDPASGELSEEQRMKAKEEEN</sequence>
<dbReference type="InterPro" id="IPR036941">
    <property type="entry name" value="Rcpt_L-dom_sf"/>
</dbReference>
<accession>A0ABR3SP92</accession>
<name>A0ABR3SP92_9PEZI</name>
<dbReference type="PANTHER" id="PTHR31018">
    <property type="entry name" value="SPORULATION-SPECIFIC PROTEIN-RELATED"/>
    <property type="match status" value="1"/>
</dbReference>
<keyword evidence="9" id="KW-1185">Reference proteome</keyword>
<dbReference type="InterPro" id="IPR051648">
    <property type="entry name" value="CWI-Assembly_Regulator"/>
</dbReference>
<keyword evidence="4" id="KW-0732">Signal</keyword>
<evidence type="ECO:0000313" key="8">
    <source>
        <dbReference type="EMBL" id="KAL1626303.1"/>
    </source>
</evidence>
<evidence type="ECO:0000313" key="9">
    <source>
        <dbReference type="Proteomes" id="UP001521116"/>
    </source>
</evidence>